<organism evidence="2 3">
    <name type="scientific">Paraphaeosphaeria minitans</name>
    <dbReference type="NCBI Taxonomy" id="565426"/>
    <lineage>
        <taxon>Eukaryota</taxon>
        <taxon>Fungi</taxon>
        <taxon>Dikarya</taxon>
        <taxon>Ascomycota</taxon>
        <taxon>Pezizomycotina</taxon>
        <taxon>Dothideomycetes</taxon>
        <taxon>Pleosporomycetidae</taxon>
        <taxon>Pleosporales</taxon>
        <taxon>Massarineae</taxon>
        <taxon>Didymosphaeriaceae</taxon>
        <taxon>Paraphaeosphaeria</taxon>
    </lineage>
</organism>
<evidence type="ECO:0000313" key="3">
    <source>
        <dbReference type="Proteomes" id="UP000756921"/>
    </source>
</evidence>
<dbReference type="AlphaFoldDB" id="A0A9P6GBD9"/>
<feature type="transmembrane region" description="Helical" evidence="1">
    <location>
        <begin position="224"/>
        <end position="244"/>
    </location>
</feature>
<proteinExistence type="predicted"/>
<feature type="transmembrane region" description="Helical" evidence="1">
    <location>
        <begin position="166"/>
        <end position="185"/>
    </location>
</feature>
<keyword evidence="1" id="KW-1133">Transmembrane helix</keyword>
<feature type="transmembrane region" description="Helical" evidence="1">
    <location>
        <begin position="191"/>
        <end position="212"/>
    </location>
</feature>
<feature type="transmembrane region" description="Helical" evidence="1">
    <location>
        <begin position="250"/>
        <end position="271"/>
    </location>
</feature>
<keyword evidence="1" id="KW-0472">Membrane</keyword>
<dbReference type="Proteomes" id="UP000756921">
    <property type="component" value="Unassembled WGS sequence"/>
</dbReference>
<keyword evidence="3" id="KW-1185">Reference proteome</keyword>
<dbReference type="OrthoDB" id="3774868at2759"/>
<accession>A0A9P6GBD9</accession>
<reference evidence="2" key="1">
    <citation type="journal article" date="2020" name="Mol. Plant Microbe Interact.">
        <title>Genome Sequence of the Biocontrol Agent Coniothyrium minitans strain Conio (IMI 134523).</title>
        <authorList>
            <person name="Patel D."/>
            <person name="Shittu T.A."/>
            <person name="Baroncelli R."/>
            <person name="Muthumeenakshi S."/>
            <person name="Osborne T.H."/>
            <person name="Janganan T.K."/>
            <person name="Sreenivasaprasad S."/>
        </authorList>
    </citation>
    <scope>NUCLEOTIDE SEQUENCE</scope>
    <source>
        <strain evidence="2">Conio</strain>
    </source>
</reference>
<keyword evidence="1" id="KW-0812">Transmembrane</keyword>
<protein>
    <submittedName>
        <fullName evidence="2">Uncharacterized protein</fullName>
    </submittedName>
</protein>
<feature type="transmembrane region" description="Helical" evidence="1">
    <location>
        <begin position="105"/>
        <end position="125"/>
    </location>
</feature>
<sequence length="284" mass="31000">MSSILYEKDFTKLESSIHESTYKLFMHMAWMDMCIDNGMIELELRTRAMKKARDEMQTLSGCLPDLAGDGVTANSRKTKLLASLDICGTILELIMRTIRRLETGAMTKCIAALTCAALIAPVAAIDDQLVVGRAFPVPDMGIYQAPTIALGTLTSMLFLRLGHLMGAARSLVGPLMGISSVLYFMMRNDAAVGPVIAWGILGAWSVFILMYLNLQCRRVTYDKIYVLMSLVSAGLCLCVVALVQKSGIQGGLMTAIPPCTSFAAYAVAFLFPDRPIRSQHLEVV</sequence>
<evidence type="ECO:0000313" key="2">
    <source>
        <dbReference type="EMBL" id="KAF9731925.1"/>
    </source>
</evidence>
<dbReference type="EMBL" id="WJXW01000011">
    <property type="protein sequence ID" value="KAF9731925.1"/>
    <property type="molecule type" value="Genomic_DNA"/>
</dbReference>
<feature type="transmembrane region" description="Helical" evidence="1">
    <location>
        <begin position="140"/>
        <end position="159"/>
    </location>
</feature>
<comment type="caution">
    <text evidence="2">The sequence shown here is derived from an EMBL/GenBank/DDBJ whole genome shotgun (WGS) entry which is preliminary data.</text>
</comment>
<name>A0A9P6GBD9_9PLEO</name>
<evidence type="ECO:0000256" key="1">
    <source>
        <dbReference type="SAM" id="Phobius"/>
    </source>
</evidence>
<gene>
    <name evidence="2" type="ORF">PMIN01_09854</name>
</gene>